<dbReference type="AlphaFoldDB" id="A0A1E5P3S8"/>
<evidence type="ECO:0000313" key="2">
    <source>
        <dbReference type="Proteomes" id="UP000095759"/>
    </source>
</evidence>
<proteinExistence type="predicted"/>
<sequence>MAIFMQAELAGVTTEQYDKLNAKLQSLPGNPFEGCLAHVAVPTASGLQIFDLWESEQALQRFNEVVMPVASEVGIPQGGTPKTGQVHNYWVPGA</sequence>
<organism evidence="1 2">
    <name type="scientific">Streptomyces agglomeratus</name>
    <dbReference type="NCBI Taxonomy" id="285458"/>
    <lineage>
        <taxon>Bacteria</taxon>
        <taxon>Bacillati</taxon>
        <taxon>Actinomycetota</taxon>
        <taxon>Actinomycetes</taxon>
        <taxon>Kitasatosporales</taxon>
        <taxon>Streptomycetaceae</taxon>
        <taxon>Streptomyces</taxon>
    </lineage>
</organism>
<dbReference type="RefSeq" id="WP_069926128.1">
    <property type="nucleotide sequence ID" value="NZ_MEHI01000001.1"/>
</dbReference>
<gene>
    <name evidence="1" type="ORF">AS594_06555</name>
</gene>
<dbReference type="Proteomes" id="UP000095759">
    <property type="component" value="Unassembled WGS sequence"/>
</dbReference>
<dbReference type="OrthoDB" id="1550900at2"/>
<comment type="caution">
    <text evidence="1">The sequence shown here is derived from an EMBL/GenBank/DDBJ whole genome shotgun (WGS) entry which is preliminary data.</text>
</comment>
<dbReference type="STRING" id="285458.BGM19_30240"/>
<accession>A0A1E5P3S8</accession>
<keyword evidence="2" id="KW-1185">Reference proteome</keyword>
<protein>
    <recommendedName>
        <fullName evidence="3">ABM domain-containing protein</fullName>
    </recommendedName>
</protein>
<evidence type="ECO:0000313" key="1">
    <source>
        <dbReference type="EMBL" id="OEJ24196.1"/>
    </source>
</evidence>
<name>A0A1E5P3S8_9ACTN</name>
<dbReference type="EMBL" id="MEHJ01000001">
    <property type="protein sequence ID" value="OEJ24196.1"/>
    <property type="molecule type" value="Genomic_DNA"/>
</dbReference>
<evidence type="ECO:0008006" key="3">
    <source>
        <dbReference type="Google" id="ProtNLM"/>
    </source>
</evidence>
<reference evidence="1 2" key="1">
    <citation type="submission" date="2016-08" db="EMBL/GenBank/DDBJ databases">
        <title>Complete genome sequence of Streptomyces agglomeratus strain 6-3-2, a novel anti-MRSA actinomycete isolated from Wuli of Tebit, China.</title>
        <authorList>
            <person name="Chen X."/>
        </authorList>
    </citation>
    <scope>NUCLEOTIDE SEQUENCE [LARGE SCALE GENOMIC DNA]</scope>
    <source>
        <strain evidence="1 2">6-3-2</strain>
    </source>
</reference>